<organism evidence="3">
    <name type="scientific">Torque teno Leptonychotes weddellii virus-1</name>
    <dbReference type="NCBI Taxonomy" id="2012676"/>
    <lineage>
        <taxon>Viruses</taxon>
        <taxon>Monodnaviria</taxon>
        <taxon>Shotokuvirae</taxon>
        <taxon>Commensaviricota</taxon>
        <taxon>Cardeaviricetes</taxon>
        <taxon>Sanitavirales</taxon>
        <taxon>Anelloviridae</taxon>
        <taxon>Lambdatorquevirus</taxon>
        <taxon>Lambdatorquevirus phoci5</taxon>
    </lineage>
</organism>
<proteinExistence type="predicted"/>
<dbReference type="InterPro" id="IPR004118">
    <property type="entry name" value="HEV_TT_vir_Orf2/Gyrovir_Vp2_N"/>
</dbReference>
<evidence type="ECO:0000259" key="2">
    <source>
        <dbReference type="Pfam" id="PF02957"/>
    </source>
</evidence>
<sequence length="96" mass="10330">MYTDYPSALHPDLYHPLQYRRAEARWKRDVSSLHLKFCDCGNYINHFKLPCLSGKGDGEGQEEADGGAAGGNSTGGDITGLTGGGEGDITDQELLL</sequence>
<feature type="region of interest" description="Disordered" evidence="1">
    <location>
        <begin position="55"/>
        <end position="96"/>
    </location>
</feature>
<evidence type="ECO:0000313" key="3">
    <source>
        <dbReference type="EMBL" id="ASA48582.1"/>
    </source>
</evidence>
<feature type="compositionally biased region" description="Gly residues" evidence="1">
    <location>
        <begin position="67"/>
        <end position="87"/>
    </location>
</feature>
<feature type="domain" description="Hepatitis TT virus Orf2/Gyrovirus Vp2 N-terminal" evidence="2">
    <location>
        <begin position="19"/>
        <end position="65"/>
    </location>
</feature>
<reference evidence="3" key="1">
    <citation type="journal article" date="2017" name="Virus Evol.">
        <title>Diverse and highly recombinant anelloviruses associated with Weddell seals in Antarctica.</title>
        <authorList>
            <person name="Fahsbender E."/>
            <person name="Burns J.M."/>
            <person name="Kim S."/>
            <person name="Kraberger S."/>
            <person name="Frankfurter G."/>
            <person name="Eilers A."/>
            <person name="Shero M."/>
            <person name="Beltran R."/>
            <person name="Kirkham A."/>
            <person name="McCorkell R."/>
            <person name="Berngartt R."/>
            <person name="Male M.F."/>
            <person name="Ballard G."/>
            <person name="Ainley D.G."/>
            <person name="Breitbart M."/>
            <person name="Varsani A."/>
        </authorList>
    </citation>
    <scope>NUCLEOTIDE SEQUENCE</scope>
    <source>
        <strain evidence="3">TTLwV-1_gt34_wsn39_2</strain>
    </source>
</reference>
<protein>
    <submittedName>
        <fullName evidence="3">ORF2</fullName>
    </submittedName>
</protein>
<name>A0A1Z2RVF2_9VIRU</name>
<accession>A0A1Z2RVF2</accession>
<dbReference type="EMBL" id="KY246502">
    <property type="protein sequence ID" value="ASA48582.1"/>
    <property type="molecule type" value="Genomic_DNA"/>
</dbReference>
<evidence type="ECO:0000256" key="1">
    <source>
        <dbReference type="SAM" id="MobiDB-lite"/>
    </source>
</evidence>
<dbReference type="Pfam" id="PF02957">
    <property type="entry name" value="TT_ORF2-like"/>
    <property type="match status" value="1"/>
</dbReference>